<protein>
    <submittedName>
        <fullName evidence="1">Uncharacterized protein</fullName>
    </submittedName>
</protein>
<proteinExistence type="predicted"/>
<reference evidence="1" key="2">
    <citation type="submission" date="2015-07" db="EMBL/GenBank/DDBJ databases">
        <title>Plasmids, circular viruses and viroids from rat gut.</title>
        <authorList>
            <person name="Jorgensen T.J."/>
            <person name="Hansen M.A."/>
            <person name="Xu Z."/>
            <person name="Tabak M.A."/>
            <person name="Sorensen S.J."/>
            <person name="Hansen L.H."/>
        </authorList>
    </citation>
    <scope>NUCLEOTIDE SEQUENCE</scope>
    <source>
        <strain evidence="1">RGFK1693</strain>
    </source>
</reference>
<evidence type="ECO:0000313" key="1">
    <source>
        <dbReference type="EMBL" id="CRY97690.1"/>
    </source>
</evidence>
<dbReference type="EMBL" id="LN854196">
    <property type="protein sequence ID" value="CRY97690.1"/>
    <property type="molecule type" value="Genomic_DNA"/>
</dbReference>
<reference evidence="1" key="1">
    <citation type="submission" date="2015-06" db="EMBL/GenBank/DDBJ databases">
        <authorList>
            <person name="Joergensen T."/>
        </authorList>
    </citation>
    <scope>NUCLEOTIDE SEQUENCE</scope>
    <source>
        <strain evidence="1">RGFK1693</strain>
    </source>
</reference>
<name>A0A0H5Q8F6_9ZZZZ</name>
<accession>A0A0H5Q8F6</accession>
<dbReference type="AlphaFoldDB" id="A0A0H5Q8F6"/>
<sequence length="209" mass="21631">MATNVPAGYASGAFILTGPVGTPDFVTTCAVDASGGAGAWVDMADLMFECFREAFEDRIQDTYALESVLLTVGNDGPVGSVSSSYASVDGNNGGAGEVIAMSPILQKGSNVLGRKGRGRMFLPGMLSSTVVDANGDIASGVLGGLRSSATDFFDYLNDPAERPGTMIVPASMDEVGLPPVLLHSDNSTPTPCTSFGVAEKVGWVRKRLR</sequence>
<organism evidence="1">
    <name type="scientific">uncultured prokaryote</name>
    <dbReference type="NCBI Taxonomy" id="198431"/>
    <lineage>
        <taxon>unclassified sequences</taxon>
        <taxon>environmental samples</taxon>
    </lineage>
</organism>